<dbReference type="EMBL" id="JAJUOS010000003">
    <property type="protein sequence ID" value="MCE5972896.1"/>
    <property type="molecule type" value="Genomic_DNA"/>
</dbReference>
<keyword evidence="4" id="KW-0808">Transferase</keyword>
<proteinExistence type="predicted"/>
<evidence type="ECO:0000256" key="2">
    <source>
        <dbReference type="ARBA" id="ARBA00022475"/>
    </source>
</evidence>
<reference evidence="7 8" key="1">
    <citation type="submission" date="2021-12" db="EMBL/GenBank/DDBJ databases">
        <title>Sinirhodobacter sp. WL0062 is a bacterium isolated from seawater.</title>
        <authorList>
            <person name="Wang L."/>
            <person name="He W."/>
            <person name="Zhang D.-F."/>
        </authorList>
    </citation>
    <scope>NUCLEOTIDE SEQUENCE [LARGE SCALE GENOMIC DNA]</scope>
    <source>
        <strain evidence="7 8">WL0062</strain>
    </source>
</reference>
<dbReference type="Pfam" id="PF03279">
    <property type="entry name" value="Lip_A_acyltrans"/>
    <property type="match status" value="1"/>
</dbReference>
<evidence type="ECO:0000256" key="5">
    <source>
        <dbReference type="ARBA" id="ARBA00023136"/>
    </source>
</evidence>
<name>A0ABS8YWT1_9RHOB</name>
<dbReference type="InterPro" id="IPR004960">
    <property type="entry name" value="LipA_acyltrans"/>
</dbReference>
<dbReference type="PANTHER" id="PTHR30606">
    <property type="entry name" value="LIPID A BIOSYNTHESIS LAUROYL ACYLTRANSFERASE"/>
    <property type="match status" value="1"/>
</dbReference>
<gene>
    <name evidence="7" type="ORF">LZA78_05340</name>
</gene>
<dbReference type="PANTHER" id="PTHR30606:SF10">
    <property type="entry name" value="PHOSPHATIDYLINOSITOL MANNOSIDE ACYLTRANSFERASE"/>
    <property type="match status" value="1"/>
</dbReference>
<sequence length="296" mass="33304">MNDTEDLPTLSDRISTSVFTGLMRVLRAMPYERRVALAGRAMSGLIAPLAGWRRRIRINLAMTCPDLPASEVEQLVRLVPDNIGRSLSEIYSGDEFLDRVRDLPLTGPGAAHLEALRTEGKPAVLVTGHFGNYDAWRGALHARGYRIGALYRPMNNRAFNAQYVEAIEGIAEPLFPRDKRGMAQMLRYLRDGGMVGLAIDQYFRAGAACTFFGLEAKTPLSAAELALKYDAPMIPIFAVRQKDGLSFVIEVEEAIPPSDAQTMSQQFNDALERKVRAHMDQWFWIHRRWKKRAPRD</sequence>
<dbReference type="GO" id="GO:0016746">
    <property type="term" value="F:acyltransferase activity"/>
    <property type="evidence" value="ECO:0007669"/>
    <property type="project" value="UniProtKB-KW"/>
</dbReference>
<dbReference type="CDD" id="cd07984">
    <property type="entry name" value="LPLAT_LABLAT-like"/>
    <property type="match status" value="1"/>
</dbReference>
<comment type="subcellular location">
    <subcellularLocation>
        <location evidence="1">Cell inner membrane</location>
    </subcellularLocation>
</comment>
<evidence type="ECO:0000256" key="4">
    <source>
        <dbReference type="ARBA" id="ARBA00022679"/>
    </source>
</evidence>
<comment type="caution">
    <text evidence="7">The sequence shown here is derived from an EMBL/GenBank/DDBJ whole genome shotgun (WGS) entry which is preliminary data.</text>
</comment>
<keyword evidence="2" id="KW-1003">Cell membrane</keyword>
<keyword evidence="5" id="KW-0472">Membrane</keyword>
<protein>
    <submittedName>
        <fullName evidence="7">Lysophospholipid acyltransferase family protein</fullName>
    </submittedName>
</protein>
<keyword evidence="3" id="KW-0997">Cell inner membrane</keyword>
<keyword evidence="8" id="KW-1185">Reference proteome</keyword>
<dbReference type="RefSeq" id="WP_233675902.1">
    <property type="nucleotide sequence ID" value="NZ_JAJUOS010000003.1"/>
</dbReference>
<evidence type="ECO:0000313" key="8">
    <source>
        <dbReference type="Proteomes" id="UP001521181"/>
    </source>
</evidence>
<accession>A0ABS8YWT1</accession>
<evidence type="ECO:0000256" key="1">
    <source>
        <dbReference type="ARBA" id="ARBA00004533"/>
    </source>
</evidence>
<evidence type="ECO:0000256" key="6">
    <source>
        <dbReference type="ARBA" id="ARBA00023315"/>
    </source>
</evidence>
<dbReference type="Proteomes" id="UP001521181">
    <property type="component" value="Unassembled WGS sequence"/>
</dbReference>
<keyword evidence="6 7" id="KW-0012">Acyltransferase</keyword>
<organism evidence="7 8">
    <name type="scientific">Rhodobacter flavimaris</name>
    <dbReference type="NCBI Taxonomy" id="2907145"/>
    <lineage>
        <taxon>Bacteria</taxon>
        <taxon>Pseudomonadati</taxon>
        <taxon>Pseudomonadota</taxon>
        <taxon>Alphaproteobacteria</taxon>
        <taxon>Rhodobacterales</taxon>
        <taxon>Rhodobacter group</taxon>
        <taxon>Rhodobacter</taxon>
    </lineage>
</organism>
<evidence type="ECO:0000256" key="3">
    <source>
        <dbReference type="ARBA" id="ARBA00022519"/>
    </source>
</evidence>
<evidence type="ECO:0000313" key="7">
    <source>
        <dbReference type="EMBL" id="MCE5972896.1"/>
    </source>
</evidence>